<evidence type="ECO:0000313" key="3">
    <source>
        <dbReference type="Proteomes" id="UP001549366"/>
    </source>
</evidence>
<dbReference type="Proteomes" id="UP001549366">
    <property type="component" value="Unassembled WGS sequence"/>
</dbReference>
<organism evidence="2 3">
    <name type="scientific">Endozoicomonas lisbonensis</name>
    <dbReference type="NCBI Taxonomy" id="3120522"/>
    <lineage>
        <taxon>Bacteria</taxon>
        <taxon>Pseudomonadati</taxon>
        <taxon>Pseudomonadota</taxon>
        <taxon>Gammaproteobacteria</taxon>
        <taxon>Oceanospirillales</taxon>
        <taxon>Endozoicomonadaceae</taxon>
        <taxon>Endozoicomonas</taxon>
    </lineage>
</organism>
<name>A0ABV2SCR1_9GAMM</name>
<keyword evidence="1" id="KW-0812">Transmembrane</keyword>
<comment type="caution">
    <text evidence="2">The sequence shown here is derived from an EMBL/GenBank/DDBJ whole genome shotgun (WGS) entry which is preliminary data.</text>
</comment>
<protein>
    <submittedName>
        <fullName evidence="2">Type IV pilus assembly protein PilW</fullName>
    </submittedName>
</protein>
<dbReference type="PROSITE" id="PS00409">
    <property type="entry name" value="PROKAR_NTER_METHYL"/>
    <property type="match status" value="1"/>
</dbReference>
<sequence length="258" mass="27550">MQKNRGFSLIEMMLVVAMALVVSTSFLQLLVGNNQSTLFHENLSASQENGRHSLYLLSRTARMGGYRGRINLGTLIPLYRGSCNGASPCTFDGGGTNSDQVAIQYEPVPIGTTGNGVDCAGNTVRIPELTADVYFVADDPANNNVSTLFCQGFNPATAASRGPRQALVQGIENLQVVYGVSSTGTEVVDQYQAAGSVTNWANVRNIRFGVLVNSGIAGTGFETRIRTFDILESGTLSFNDNTPRYVYTTVATIVNAGL</sequence>
<dbReference type="Pfam" id="PF07963">
    <property type="entry name" value="N_methyl"/>
    <property type="match status" value="1"/>
</dbReference>
<dbReference type="Pfam" id="PF16074">
    <property type="entry name" value="PilW"/>
    <property type="match status" value="1"/>
</dbReference>
<reference evidence="2 3" key="1">
    <citation type="submission" date="2024-06" db="EMBL/GenBank/DDBJ databases">
        <title>Genomic Encyclopedia of Type Strains, Phase V (KMG-V): Genome sequencing to study the core and pangenomes of soil and plant-associated prokaryotes.</title>
        <authorList>
            <person name="Whitman W."/>
        </authorList>
    </citation>
    <scope>NUCLEOTIDE SEQUENCE [LARGE SCALE GENOMIC DNA]</scope>
    <source>
        <strain evidence="2 3">NE40</strain>
    </source>
</reference>
<keyword evidence="1" id="KW-1133">Transmembrane helix</keyword>
<feature type="transmembrane region" description="Helical" evidence="1">
    <location>
        <begin position="12"/>
        <end position="31"/>
    </location>
</feature>
<dbReference type="NCBIfam" id="TIGR02532">
    <property type="entry name" value="IV_pilin_GFxxxE"/>
    <property type="match status" value="1"/>
</dbReference>
<accession>A0ABV2SCR1</accession>
<dbReference type="RefSeq" id="WP_354009961.1">
    <property type="nucleotide sequence ID" value="NZ_JBEWTA010000001.1"/>
</dbReference>
<dbReference type="InterPro" id="IPR032092">
    <property type="entry name" value="PilW"/>
</dbReference>
<gene>
    <name evidence="2" type="ORF">V5J35_000737</name>
</gene>
<proteinExistence type="predicted"/>
<keyword evidence="3" id="KW-1185">Reference proteome</keyword>
<dbReference type="EMBL" id="JBEWTB010000002">
    <property type="protein sequence ID" value="MET4755545.1"/>
    <property type="molecule type" value="Genomic_DNA"/>
</dbReference>
<evidence type="ECO:0000313" key="2">
    <source>
        <dbReference type="EMBL" id="MET4755545.1"/>
    </source>
</evidence>
<evidence type="ECO:0000256" key="1">
    <source>
        <dbReference type="SAM" id="Phobius"/>
    </source>
</evidence>
<dbReference type="InterPro" id="IPR012902">
    <property type="entry name" value="N_methyl_site"/>
</dbReference>
<keyword evidence="1" id="KW-0472">Membrane</keyword>